<protein>
    <submittedName>
        <fullName evidence="2">Iron-responsive transcriptional regulator RirA</fullName>
    </submittedName>
</protein>
<dbReference type="InterPro" id="IPR036390">
    <property type="entry name" value="WH_DNA-bd_sf"/>
</dbReference>
<dbReference type="PROSITE" id="PS01332">
    <property type="entry name" value="HTH_RRF2_1"/>
    <property type="match status" value="1"/>
</dbReference>
<dbReference type="EMBL" id="JACYFU010000003">
    <property type="protein sequence ID" value="MBD8066170.1"/>
    <property type="molecule type" value="Genomic_DNA"/>
</dbReference>
<comment type="caution">
    <text evidence="2">The sequence shown here is derived from an EMBL/GenBank/DDBJ whole genome shotgun (WGS) entry which is preliminary data.</text>
</comment>
<dbReference type="NCBIfam" id="TIGR00738">
    <property type="entry name" value="rrf2_super"/>
    <property type="match status" value="1"/>
</dbReference>
<evidence type="ECO:0000313" key="2">
    <source>
        <dbReference type="EMBL" id="MBD8066170.1"/>
    </source>
</evidence>
<dbReference type="PANTHER" id="PTHR33221">
    <property type="entry name" value="WINGED HELIX-TURN-HELIX TRANSCRIPTIONAL REGULATOR, RRF2 FAMILY"/>
    <property type="match status" value="1"/>
</dbReference>
<evidence type="ECO:0000256" key="1">
    <source>
        <dbReference type="ARBA" id="ARBA00023125"/>
    </source>
</evidence>
<name>A0A927FTT5_9HYPH</name>
<dbReference type="SUPFAM" id="SSF46785">
    <property type="entry name" value="Winged helix' DNA-binding domain"/>
    <property type="match status" value="1"/>
</dbReference>
<dbReference type="InterPro" id="IPR030489">
    <property type="entry name" value="TR_Rrf2-type_CS"/>
</dbReference>
<dbReference type="Proteomes" id="UP000654108">
    <property type="component" value="Unassembled WGS sequence"/>
</dbReference>
<dbReference type="RefSeq" id="WP_191775617.1">
    <property type="nucleotide sequence ID" value="NZ_JACYFU010000003.1"/>
</dbReference>
<dbReference type="PANTHER" id="PTHR33221:SF4">
    <property type="entry name" value="HTH-TYPE TRANSCRIPTIONAL REPRESSOR NSRR"/>
    <property type="match status" value="1"/>
</dbReference>
<dbReference type="GO" id="GO:0003677">
    <property type="term" value="F:DNA binding"/>
    <property type="evidence" value="ECO:0007669"/>
    <property type="project" value="UniProtKB-KW"/>
</dbReference>
<dbReference type="PROSITE" id="PS51197">
    <property type="entry name" value="HTH_RRF2_2"/>
    <property type="match status" value="1"/>
</dbReference>
<dbReference type="InterPro" id="IPR036388">
    <property type="entry name" value="WH-like_DNA-bd_sf"/>
</dbReference>
<dbReference type="InterPro" id="IPR000944">
    <property type="entry name" value="Tscrpt_reg_Rrf2"/>
</dbReference>
<reference evidence="2" key="1">
    <citation type="submission" date="2020-09" db="EMBL/GenBank/DDBJ databases">
        <title>Genome seq and assembly of Devosia sp.</title>
        <authorList>
            <person name="Chhetri G."/>
        </authorList>
    </citation>
    <scope>NUCLEOTIDE SEQUENCE</scope>
    <source>
        <strain evidence="2">PTR5</strain>
    </source>
</reference>
<gene>
    <name evidence="2" type="primary">rirA</name>
    <name evidence="2" type="ORF">IC608_11895</name>
</gene>
<keyword evidence="1" id="KW-0238">DNA-binding</keyword>
<dbReference type="NCBIfam" id="NF008886">
    <property type="entry name" value="PRK11920.1"/>
    <property type="match status" value="1"/>
</dbReference>
<dbReference type="GO" id="GO:0005829">
    <property type="term" value="C:cytosol"/>
    <property type="evidence" value="ECO:0007669"/>
    <property type="project" value="TreeGrafter"/>
</dbReference>
<evidence type="ECO:0000313" key="3">
    <source>
        <dbReference type="Proteomes" id="UP000654108"/>
    </source>
</evidence>
<proteinExistence type="predicted"/>
<accession>A0A927FTT5</accession>
<dbReference type="Pfam" id="PF02082">
    <property type="entry name" value="Rrf2"/>
    <property type="match status" value="1"/>
</dbReference>
<dbReference type="GO" id="GO:0003700">
    <property type="term" value="F:DNA-binding transcription factor activity"/>
    <property type="evidence" value="ECO:0007669"/>
    <property type="project" value="TreeGrafter"/>
</dbReference>
<dbReference type="AlphaFoldDB" id="A0A927FTT5"/>
<organism evidence="2 3">
    <name type="scientific">Devosia oryzisoli</name>
    <dbReference type="NCBI Taxonomy" id="2774138"/>
    <lineage>
        <taxon>Bacteria</taxon>
        <taxon>Pseudomonadati</taxon>
        <taxon>Pseudomonadota</taxon>
        <taxon>Alphaproteobacteria</taxon>
        <taxon>Hyphomicrobiales</taxon>
        <taxon>Devosiaceae</taxon>
        <taxon>Devosia</taxon>
    </lineage>
</organism>
<dbReference type="Gene3D" id="1.10.10.10">
    <property type="entry name" value="Winged helix-like DNA-binding domain superfamily/Winged helix DNA-binding domain"/>
    <property type="match status" value="1"/>
</dbReference>
<keyword evidence="3" id="KW-1185">Reference proteome</keyword>
<sequence>MRLTRQSNYAIRTLVYCAVNEPGLSRVAEIARAYGISELFLFKLIKPLVEGGLIKTVRGRHGGIRLGRPADDITLLETIRLTEESFALAECFEENADCPLIGECDLNGALREALGAFFEVLAGYTIADLASKKRSIRERLGLTTAEAVSETRLAEISAA</sequence>